<dbReference type="Proteomes" id="UP000769157">
    <property type="component" value="Unassembled WGS sequence"/>
</dbReference>
<dbReference type="SUPFAM" id="SSF53474">
    <property type="entry name" value="alpha/beta-Hydrolases"/>
    <property type="match status" value="1"/>
</dbReference>
<evidence type="ECO:0008006" key="4">
    <source>
        <dbReference type="Google" id="ProtNLM"/>
    </source>
</evidence>
<keyword evidence="1" id="KW-0378">Hydrolase</keyword>
<name>A0A9P8T097_9ASCO</name>
<comment type="caution">
    <text evidence="2">The sequence shown here is derived from an EMBL/GenBank/DDBJ whole genome shotgun (WGS) entry which is preliminary data.</text>
</comment>
<dbReference type="GeneID" id="70238360"/>
<dbReference type="PANTHER" id="PTHR48081:SF2">
    <property type="entry name" value="ALPHA_BETA-HYDROLASE"/>
    <property type="match status" value="1"/>
</dbReference>
<sequence>MFSNYSIGQNISFWVDNWGFCELIHEPLNNKNKVHRQGTLHQFVLLRLLKQLVPEVTNEAAPGYSFAANAVWKRFYDYRSIFQAWNGIELSTYEELKKDDVKGVLIKKAECSDKTVLEPDLAIYYIPNLAILANSPHFYTEYLTTLHSLLLLQGFKNPVILIAQMKSPSKAEFPDQLLTLLHGWKYITDSYPKAKCFIAGDSAGASLALSFLIFRSAPDSSIFTKPEEESDENLEQKNATISSITENHIPPPFGAIIISPILKFRGVTERPSEDQCPDFLTSSFINRISQNYIPPNLPDLEALHSPGFCNNSNKWEQSFPEKGIILTWGAEELLNNEIEEFGNILAMAGATKRWKVKSAVHSWPFVSFLTEDAQDEKEDSCFIFAGIISRMALWHSAYYLDPNSSKEPMNLLTIDDDHL</sequence>
<proteinExistence type="predicted"/>
<reference evidence="2" key="2">
    <citation type="submission" date="2021-01" db="EMBL/GenBank/DDBJ databases">
        <authorList>
            <person name="Schikora-Tamarit M.A."/>
        </authorList>
    </citation>
    <scope>NUCLEOTIDE SEQUENCE</scope>
    <source>
        <strain evidence="2">CBS6075</strain>
    </source>
</reference>
<accession>A0A9P8T097</accession>
<dbReference type="EMBL" id="JAEUBE010000439">
    <property type="protein sequence ID" value="KAH3661548.1"/>
    <property type="molecule type" value="Genomic_DNA"/>
</dbReference>
<protein>
    <recommendedName>
        <fullName evidence="4">Alpha/beta hydrolase fold-3 domain-containing protein</fullName>
    </recommendedName>
</protein>
<keyword evidence="3" id="KW-1185">Reference proteome</keyword>
<organism evidence="2 3">
    <name type="scientific">Ogataea philodendri</name>
    <dbReference type="NCBI Taxonomy" id="1378263"/>
    <lineage>
        <taxon>Eukaryota</taxon>
        <taxon>Fungi</taxon>
        <taxon>Dikarya</taxon>
        <taxon>Ascomycota</taxon>
        <taxon>Saccharomycotina</taxon>
        <taxon>Pichiomycetes</taxon>
        <taxon>Pichiales</taxon>
        <taxon>Pichiaceae</taxon>
        <taxon>Ogataea</taxon>
    </lineage>
</organism>
<dbReference type="AlphaFoldDB" id="A0A9P8T097"/>
<dbReference type="RefSeq" id="XP_046058661.1">
    <property type="nucleotide sequence ID" value="XM_046207678.1"/>
</dbReference>
<evidence type="ECO:0000313" key="3">
    <source>
        <dbReference type="Proteomes" id="UP000769157"/>
    </source>
</evidence>
<reference evidence="2" key="1">
    <citation type="journal article" date="2021" name="Open Biol.">
        <title>Shared evolutionary footprints suggest mitochondrial oxidative damage underlies multiple complex I losses in fungi.</title>
        <authorList>
            <person name="Schikora-Tamarit M.A."/>
            <person name="Marcet-Houben M."/>
            <person name="Nosek J."/>
            <person name="Gabaldon T."/>
        </authorList>
    </citation>
    <scope>NUCLEOTIDE SEQUENCE</scope>
    <source>
        <strain evidence="2">CBS6075</strain>
    </source>
</reference>
<dbReference type="InterPro" id="IPR029058">
    <property type="entry name" value="AB_hydrolase_fold"/>
</dbReference>
<dbReference type="PANTHER" id="PTHR48081">
    <property type="entry name" value="AB HYDROLASE SUPERFAMILY PROTEIN C4A8.06C"/>
    <property type="match status" value="1"/>
</dbReference>
<dbReference type="GO" id="GO:0016787">
    <property type="term" value="F:hydrolase activity"/>
    <property type="evidence" value="ECO:0007669"/>
    <property type="project" value="UniProtKB-KW"/>
</dbReference>
<evidence type="ECO:0000313" key="2">
    <source>
        <dbReference type="EMBL" id="KAH3661548.1"/>
    </source>
</evidence>
<gene>
    <name evidence="2" type="ORF">OGAPHI_006396</name>
</gene>
<dbReference type="InterPro" id="IPR050300">
    <property type="entry name" value="GDXG_lipolytic_enzyme"/>
</dbReference>
<evidence type="ECO:0000256" key="1">
    <source>
        <dbReference type="ARBA" id="ARBA00022801"/>
    </source>
</evidence>
<dbReference type="OrthoDB" id="408631at2759"/>
<dbReference type="Gene3D" id="3.40.50.1820">
    <property type="entry name" value="alpha/beta hydrolase"/>
    <property type="match status" value="1"/>
</dbReference>